<feature type="region of interest" description="Disordered" evidence="1">
    <location>
        <begin position="56"/>
        <end position="86"/>
    </location>
</feature>
<evidence type="ECO:0000313" key="2">
    <source>
        <dbReference type="EMBL" id="KAF9982029.1"/>
    </source>
</evidence>
<evidence type="ECO:0000313" key="3">
    <source>
        <dbReference type="Proteomes" id="UP000749646"/>
    </source>
</evidence>
<proteinExistence type="predicted"/>
<feature type="region of interest" description="Disordered" evidence="1">
    <location>
        <begin position="1"/>
        <end position="31"/>
    </location>
</feature>
<protein>
    <submittedName>
        <fullName evidence="2">Uncharacterized protein</fullName>
    </submittedName>
</protein>
<sequence>DKNENVQKTLVDVSSKDQRRSDATAVEDVDRVQDGRRKSREVLQAFEKLRYKAKRRRLRNKKTLSRLPAAERRQVQNHARGKKQQQ</sequence>
<dbReference type="EMBL" id="JAAAHW010003631">
    <property type="protein sequence ID" value="KAF9982029.1"/>
    <property type="molecule type" value="Genomic_DNA"/>
</dbReference>
<dbReference type="Proteomes" id="UP000749646">
    <property type="component" value="Unassembled WGS sequence"/>
</dbReference>
<evidence type="ECO:0000256" key="1">
    <source>
        <dbReference type="SAM" id="MobiDB-lite"/>
    </source>
</evidence>
<feature type="compositionally biased region" description="Basic and acidic residues" evidence="1">
    <location>
        <begin position="14"/>
        <end position="31"/>
    </location>
</feature>
<reference evidence="2" key="1">
    <citation type="journal article" date="2020" name="Fungal Divers.">
        <title>Resolving the Mortierellaceae phylogeny through synthesis of multi-gene phylogenetics and phylogenomics.</title>
        <authorList>
            <person name="Vandepol N."/>
            <person name="Liber J."/>
            <person name="Desiro A."/>
            <person name="Na H."/>
            <person name="Kennedy M."/>
            <person name="Barry K."/>
            <person name="Grigoriev I.V."/>
            <person name="Miller A.N."/>
            <person name="O'Donnell K."/>
            <person name="Stajich J.E."/>
            <person name="Bonito G."/>
        </authorList>
    </citation>
    <scope>NUCLEOTIDE SEQUENCE</scope>
    <source>
        <strain evidence="2">MES-2147</strain>
    </source>
</reference>
<gene>
    <name evidence="2" type="ORF">BGZ65_003324</name>
</gene>
<organism evidence="2 3">
    <name type="scientific">Modicella reniformis</name>
    <dbReference type="NCBI Taxonomy" id="1440133"/>
    <lineage>
        <taxon>Eukaryota</taxon>
        <taxon>Fungi</taxon>
        <taxon>Fungi incertae sedis</taxon>
        <taxon>Mucoromycota</taxon>
        <taxon>Mortierellomycotina</taxon>
        <taxon>Mortierellomycetes</taxon>
        <taxon>Mortierellales</taxon>
        <taxon>Mortierellaceae</taxon>
        <taxon>Modicella</taxon>
    </lineage>
</organism>
<name>A0A9P6M9E6_9FUNG</name>
<keyword evidence="3" id="KW-1185">Reference proteome</keyword>
<accession>A0A9P6M9E6</accession>
<feature type="non-terminal residue" evidence="2">
    <location>
        <position position="1"/>
    </location>
</feature>
<dbReference type="AlphaFoldDB" id="A0A9P6M9E6"/>
<comment type="caution">
    <text evidence="2">The sequence shown here is derived from an EMBL/GenBank/DDBJ whole genome shotgun (WGS) entry which is preliminary data.</text>
</comment>